<dbReference type="CDD" id="cd17557">
    <property type="entry name" value="REC_Rcp-like"/>
    <property type="match status" value="1"/>
</dbReference>
<dbReference type="InterPro" id="IPR052893">
    <property type="entry name" value="TCS_response_regulator"/>
</dbReference>
<dbReference type="PANTHER" id="PTHR44520">
    <property type="entry name" value="RESPONSE REGULATOR RCP1-RELATED"/>
    <property type="match status" value="1"/>
</dbReference>
<keyword evidence="4" id="KW-1185">Reference proteome</keyword>
<feature type="modified residue" description="4-aspartylphosphate" evidence="1">
    <location>
        <position position="61"/>
    </location>
</feature>
<dbReference type="PANTHER" id="PTHR44520:SF1">
    <property type="entry name" value="TWO-COMPONENT SYSTEM REGULATORY PROTEIN"/>
    <property type="match status" value="1"/>
</dbReference>
<dbReference type="Pfam" id="PF00072">
    <property type="entry name" value="Response_reg"/>
    <property type="match status" value="1"/>
</dbReference>
<keyword evidence="1" id="KW-0597">Phosphoprotein</keyword>
<dbReference type="RefSeq" id="WP_345413313.1">
    <property type="nucleotide sequence ID" value="NZ_BAABHO010000011.1"/>
</dbReference>
<proteinExistence type="predicted"/>
<dbReference type="SUPFAM" id="SSF52172">
    <property type="entry name" value="CheY-like"/>
    <property type="match status" value="1"/>
</dbReference>
<accession>A0ABP9ARN3</accession>
<name>A0ABP9ARN3_9PSEU</name>
<evidence type="ECO:0000313" key="3">
    <source>
        <dbReference type="EMBL" id="GAA4784943.1"/>
    </source>
</evidence>
<evidence type="ECO:0000256" key="1">
    <source>
        <dbReference type="PROSITE-ProRule" id="PRU00169"/>
    </source>
</evidence>
<dbReference type="Gene3D" id="3.40.50.2300">
    <property type="match status" value="1"/>
</dbReference>
<evidence type="ECO:0000313" key="4">
    <source>
        <dbReference type="Proteomes" id="UP001500928"/>
    </source>
</evidence>
<dbReference type="EMBL" id="BAABHO010000011">
    <property type="protein sequence ID" value="GAA4784943.1"/>
    <property type="molecule type" value="Genomic_DNA"/>
</dbReference>
<sequence length="147" mass="15630">MPAPDALVLLVEDSPQDVEAVGRTLARSFPRARLEAVGDGTAALQRLADTGAELPDLVLLDLNVPGLDGHGVLSTVRRRAPLDGLPVVVLTSSTHPRDVEACYRAGANTYVVKPVDLPAFQAVLRGVFAYWLGTLTEHGSVNQNELP</sequence>
<protein>
    <submittedName>
        <fullName evidence="3">Response regulator</fullName>
    </submittedName>
</protein>
<comment type="caution">
    <text evidence="3">The sequence shown here is derived from an EMBL/GenBank/DDBJ whole genome shotgun (WGS) entry which is preliminary data.</text>
</comment>
<organism evidence="3 4">
    <name type="scientific">Actinomycetospora chlora</name>
    <dbReference type="NCBI Taxonomy" id="663608"/>
    <lineage>
        <taxon>Bacteria</taxon>
        <taxon>Bacillati</taxon>
        <taxon>Actinomycetota</taxon>
        <taxon>Actinomycetes</taxon>
        <taxon>Pseudonocardiales</taxon>
        <taxon>Pseudonocardiaceae</taxon>
        <taxon>Actinomycetospora</taxon>
    </lineage>
</organism>
<evidence type="ECO:0000259" key="2">
    <source>
        <dbReference type="PROSITE" id="PS50110"/>
    </source>
</evidence>
<gene>
    <name evidence="3" type="ORF">GCM10023200_18400</name>
</gene>
<feature type="domain" description="Response regulatory" evidence="2">
    <location>
        <begin position="7"/>
        <end position="128"/>
    </location>
</feature>
<reference evidence="4" key="1">
    <citation type="journal article" date="2019" name="Int. J. Syst. Evol. Microbiol.">
        <title>The Global Catalogue of Microorganisms (GCM) 10K type strain sequencing project: providing services to taxonomists for standard genome sequencing and annotation.</title>
        <authorList>
            <consortium name="The Broad Institute Genomics Platform"/>
            <consortium name="The Broad Institute Genome Sequencing Center for Infectious Disease"/>
            <person name="Wu L."/>
            <person name="Ma J."/>
        </authorList>
    </citation>
    <scope>NUCLEOTIDE SEQUENCE [LARGE SCALE GENOMIC DNA]</scope>
    <source>
        <strain evidence="4">JCM 17979</strain>
    </source>
</reference>
<dbReference type="InterPro" id="IPR001789">
    <property type="entry name" value="Sig_transdc_resp-reg_receiver"/>
</dbReference>
<dbReference type="SMART" id="SM00448">
    <property type="entry name" value="REC"/>
    <property type="match status" value="1"/>
</dbReference>
<dbReference type="Proteomes" id="UP001500928">
    <property type="component" value="Unassembled WGS sequence"/>
</dbReference>
<dbReference type="InterPro" id="IPR011006">
    <property type="entry name" value="CheY-like_superfamily"/>
</dbReference>
<dbReference type="PROSITE" id="PS50110">
    <property type="entry name" value="RESPONSE_REGULATORY"/>
    <property type="match status" value="1"/>
</dbReference>